<feature type="compositionally biased region" description="Polar residues" evidence="1">
    <location>
        <begin position="91"/>
        <end position="106"/>
    </location>
</feature>
<dbReference type="Proteomes" id="UP000007303">
    <property type="component" value="Unassembled WGS sequence"/>
</dbReference>
<dbReference type="PANTHER" id="PTHR10607:SF1">
    <property type="entry name" value="OSTEOPONTIN"/>
    <property type="match status" value="1"/>
</dbReference>
<dbReference type="STRING" id="99883.ENSTNIP00000000283"/>
<feature type="compositionally biased region" description="Acidic residues" evidence="1">
    <location>
        <begin position="114"/>
        <end position="125"/>
    </location>
</feature>
<proteinExistence type="predicted"/>
<reference evidence="3" key="3">
    <citation type="submission" date="2025-09" db="UniProtKB">
        <authorList>
            <consortium name="Ensembl"/>
        </authorList>
    </citation>
    <scope>IDENTIFICATION</scope>
</reference>
<organism evidence="3 4">
    <name type="scientific">Tetraodon nigroviridis</name>
    <name type="common">Spotted green pufferfish</name>
    <name type="synonym">Chelonodon nigroviridis</name>
    <dbReference type="NCBI Taxonomy" id="99883"/>
    <lineage>
        <taxon>Eukaryota</taxon>
        <taxon>Metazoa</taxon>
        <taxon>Chordata</taxon>
        <taxon>Craniata</taxon>
        <taxon>Vertebrata</taxon>
        <taxon>Euteleostomi</taxon>
        <taxon>Actinopterygii</taxon>
        <taxon>Neopterygii</taxon>
        <taxon>Teleostei</taxon>
        <taxon>Neoteleostei</taxon>
        <taxon>Acanthomorphata</taxon>
        <taxon>Eupercaria</taxon>
        <taxon>Tetraodontiformes</taxon>
        <taxon>Tetradontoidea</taxon>
        <taxon>Tetraodontidae</taxon>
        <taxon>Tetraodon</taxon>
    </lineage>
</organism>
<evidence type="ECO:0000256" key="2">
    <source>
        <dbReference type="SAM" id="SignalP"/>
    </source>
</evidence>
<dbReference type="GeneTree" id="ENSGT00400000024390"/>
<feature type="compositionally biased region" description="Polar residues" evidence="1">
    <location>
        <begin position="41"/>
        <end position="57"/>
    </location>
</feature>
<feature type="compositionally biased region" description="Polar residues" evidence="1">
    <location>
        <begin position="231"/>
        <end position="249"/>
    </location>
</feature>
<feature type="region of interest" description="Disordered" evidence="1">
    <location>
        <begin position="22"/>
        <end position="167"/>
    </location>
</feature>
<feature type="compositionally biased region" description="Acidic residues" evidence="1">
    <location>
        <begin position="67"/>
        <end position="79"/>
    </location>
</feature>
<evidence type="ECO:0000313" key="4">
    <source>
        <dbReference type="Proteomes" id="UP000007303"/>
    </source>
</evidence>
<dbReference type="AlphaFoldDB" id="H3BWC1"/>
<protein>
    <submittedName>
        <fullName evidence="3">Secreted phosphoprotein 1</fullName>
    </submittedName>
</protein>
<dbReference type="InParanoid" id="H3BWC1"/>
<sequence length="334" mass="35735">MRVAIIFVLLFATVLCRPARKVSDSSESSEEVVKRRPAVSASRQKTSAVSRNISPVQNVPAVAPSDESTETSEEDDEEAAQAPEEVKSDVTDSFSDTASVDSNASAQYLCHQESDEDEDDSDLDELSTPAPATASPEDFTEEPVAETTAEPFTDNGRGDSIGGYPGDYKSIIYFEDKSYHKIPGPYKSYEYVDTGKKTGYDMNHGNDVEKSMQVYKTFPVHSYLVEDDTSTPEVDNQGMDISSSKSQDQGPLPEEGDNASTRESGSTSNPDEEEEESISSASDSSSRNSEPEKSSEESAADSTSDESNASQSDSEEGAAGLNSAADAPAVIAAK</sequence>
<feature type="region of interest" description="Disordered" evidence="1">
    <location>
        <begin position="226"/>
        <end position="334"/>
    </location>
</feature>
<accession>H3BWC1</accession>
<dbReference type="GO" id="GO:0007155">
    <property type="term" value="P:cell adhesion"/>
    <property type="evidence" value="ECO:0007669"/>
    <property type="project" value="InterPro"/>
</dbReference>
<reference evidence="3" key="2">
    <citation type="submission" date="2025-08" db="UniProtKB">
        <authorList>
            <consortium name="Ensembl"/>
        </authorList>
    </citation>
    <scope>IDENTIFICATION</scope>
</reference>
<feature type="compositionally biased region" description="Low complexity" evidence="1">
    <location>
        <begin position="300"/>
        <end position="310"/>
    </location>
</feature>
<keyword evidence="4" id="KW-1185">Reference proteome</keyword>
<dbReference type="PANTHER" id="PTHR10607">
    <property type="entry name" value="OSTEOPONTIN"/>
    <property type="match status" value="1"/>
</dbReference>
<dbReference type="InterPro" id="IPR002038">
    <property type="entry name" value="Osteopontin"/>
</dbReference>
<dbReference type="OMA" id="YPGDYKS"/>
<feature type="compositionally biased region" description="Low complexity" evidence="1">
    <location>
        <begin position="278"/>
        <end position="288"/>
    </location>
</feature>
<feature type="signal peptide" evidence="2">
    <location>
        <begin position="1"/>
        <end position="16"/>
    </location>
</feature>
<evidence type="ECO:0000256" key="1">
    <source>
        <dbReference type="SAM" id="MobiDB-lite"/>
    </source>
</evidence>
<dbReference type="HOGENOM" id="CLU_065825_0_0_1"/>
<name>H3BWC1_TETNG</name>
<keyword evidence="2" id="KW-0732">Signal</keyword>
<dbReference type="GO" id="GO:0001503">
    <property type="term" value="P:ossification"/>
    <property type="evidence" value="ECO:0007669"/>
    <property type="project" value="InterPro"/>
</dbReference>
<dbReference type="Ensembl" id="ENSTNIT00000002967.1">
    <property type="protein sequence ID" value="ENSTNIP00000000283.1"/>
    <property type="gene ID" value="ENSTNIG00000000575.1"/>
</dbReference>
<evidence type="ECO:0000313" key="3">
    <source>
        <dbReference type="Ensembl" id="ENSTNIP00000000283.1"/>
    </source>
</evidence>
<feature type="chain" id="PRO_5003581633" evidence="2">
    <location>
        <begin position="17"/>
        <end position="334"/>
    </location>
</feature>
<reference evidence="4" key="1">
    <citation type="journal article" date="2004" name="Nature">
        <title>Genome duplication in the teleost fish Tetraodon nigroviridis reveals the early vertebrate proto-karyotype.</title>
        <authorList>
            <person name="Jaillon O."/>
            <person name="Aury J.-M."/>
            <person name="Brunet F."/>
            <person name="Petit J.-L."/>
            <person name="Stange-Thomann N."/>
            <person name="Mauceli E."/>
            <person name="Bouneau L."/>
            <person name="Fischer C."/>
            <person name="Ozouf-Costaz C."/>
            <person name="Bernot A."/>
            <person name="Nicaud S."/>
            <person name="Jaffe D."/>
            <person name="Fisher S."/>
            <person name="Lutfalla G."/>
            <person name="Dossat C."/>
            <person name="Segurens B."/>
            <person name="Dasilva C."/>
            <person name="Salanoubat M."/>
            <person name="Levy M."/>
            <person name="Boudet N."/>
            <person name="Castellano S."/>
            <person name="Anthouard V."/>
            <person name="Jubin C."/>
            <person name="Castelli V."/>
            <person name="Katinka M."/>
            <person name="Vacherie B."/>
            <person name="Biemont C."/>
            <person name="Skalli Z."/>
            <person name="Cattolico L."/>
            <person name="Poulain J."/>
            <person name="De Berardinis V."/>
            <person name="Cruaud C."/>
            <person name="Duprat S."/>
            <person name="Brottier P."/>
            <person name="Coutanceau J.-P."/>
            <person name="Gouzy J."/>
            <person name="Parra G."/>
            <person name="Lardier G."/>
            <person name="Chapple C."/>
            <person name="McKernan K.J."/>
            <person name="McEwan P."/>
            <person name="Bosak S."/>
            <person name="Kellis M."/>
            <person name="Volff J.-N."/>
            <person name="Guigo R."/>
            <person name="Zody M.C."/>
            <person name="Mesirov J."/>
            <person name="Lindblad-Toh K."/>
            <person name="Birren B."/>
            <person name="Nusbaum C."/>
            <person name="Kahn D."/>
            <person name="Robinson-Rechavi M."/>
            <person name="Laudet V."/>
            <person name="Schachter V."/>
            <person name="Quetier F."/>
            <person name="Saurin W."/>
            <person name="Scarpelli C."/>
            <person name="Wincker P."/>
            <person name="Lander E.S."/>
            <person name="Weissenbach J."/>
            <person name="Roest Crollius H."/>
        </authorList>
    </citation>
    <scope>NUCLEOTIDE SEQUENCE [LARGE SCALE GENOMIC DNA]</scope>
</reference>